<dbReference type="RefSeq" id="WP_088750364.1">
    <property type="nucleotide sequence ID" value="NZ_NJGU01000003.1"/>
</dbReference>
<dbReference type="PROSITE" id="PS51257">
    <property type="entry name" value="PROKAR_LIPOPROTEIN"/>
    <property type="match status" value="1"/>
</dbReference>
<evidence type="ECO:0000313" key="4">
    <source>
        <dbReference type="Proteomes" id="UP000197596"/>
    </source>
</evidence>
<keyword evidence="2" id="KW-0732">Signal</keyword>
<organism evidence="3 4">
    <name type="scientific">Herbaspirillum robiniae</name>
    <dbReference type="NCBI Taxonomy" id="2014887"/>
    <lineage>
        <taxon>Bacteria</taxon>
        <taxon>Pseudomonadati</taxon>
        <taxon>Pseudomonadota</taxon>
        <taxon>Betaproteobacteria</taxon>
        <taxon>Burkholderiales</taxon>
        <taxon>Oxalobacteraceae</taxon>
        <taxon>Herbaspirillum</taxon>
    </lineage>
</organism>
<name>A0A246WT78_9BURK</name>
<dbReference type="AlphaFoldDB" id="A0A246WT78"/>
<sequence>MILRAKIFLLWLLALAIPVQGFAAALQACAPAMTQVATQAMTQATTQAITQTTAPAQQDVHAMHGAQHGQHMQAAMHAHEHQAAHDMQAADTANASPAHDLSHHAQHKSASCSYCAACTTGAVLPLALNAPPAPDFPSREFIALPASGFVGYLPENPDRPPAFV</sequence>
<protein>
    <recommendedName>
        <fullName evidence="5">DUF2946 domain-containing protein</fullName>
    </recommendedName>
</protein>
<dbReference type="EMBL" id="NJGU01000003">
    <property type="protein sequence ID" value="OWY30169.1"/>
    <property type="molecule type" value="Genomic_DNA"/>
</dbReference>
<evidence type="ECO:0000313" key="3">
    <source>
        <dbReference type="EMBL" id="OWY30169.1"/>
    </source>
</evidence>
<evidence type="ECO:0008006" key="5">
    <source>
        <dbReference type="Google" id="ProtNLM"/>
    </source>
</evidence>
<comment type="caution">
    <text evidence="3">The sequence shown here is derived from an EMBL/GenBank/DDBJ whole genome shotgun (WGS) entry which is preliminary data.</text>
</comment>
<reference evidence="3 4" key="1">
    <citation type="submission" date="2017-06" db="EMBL/GenBank/DDBJ databases">
        <title>Herbaspirillum phytohormonus sp. nov., isolated from the root nodule of Robinia pseudoacacia in lead-zinc mine.</title>
        <authorList>
            <person name="Fan M."/>
            <person name="Lin Y."/>
        </authorList>
    </citation>
    <scope>NUCLEOTIDE SEQUENCE [LARGE SCALE GENOMIC DNA]</scope>
    <source>
        <strain evidence="3 4">HZ10</strain>
    </source>
</reference>
<gene>
    <name evidence="3" type="ORF">CEJ42_06065</name>
</gene>
<evidence type="ECO:0000256" key="2">
    <source>
        <dbReference type="SAM" id="SignalP"/>
    </source>
</evidence>
<proteinExistence type="predicted"/>
<feature type="chain" id="PRO_5012467743" description="DUF2946 domain-containing protein" evidence="2">
    <location>
        <begin position="24"/>
        <end position="164"/>
    </location>
</feature>
<dbReference type="Proteomes" id="UP000197596">
    <property type="component" value="Unassembled WGS sequence"/>
</dbReference>
<feature type="region of interest" description="Disordered" evidence="1">
    <location>
        <begin position="75"/>
        <end position="102"/>
    </location>
</feature>
<accession>A0A246WT78</accession>
<evidence type="ECO:0000256" key="1">
    <source>
        <dbReference type="SAM" id="MobiDB-lite"/>
    </source>
</evidence>
<feature type="signal peptide" evidence="2">
    <location>
        <begin position="1"/>
        <end position="23"/>
    </location>
</feature>